<accession>A0A1G7LWW5</accession>
<protein>
    <recommendedName>
        <fullName evidence="4">DUF4235 domain-containing protein</fullName>
    </recommendedName>
</protein>
<organism evidence="2 3">
    <name type="scientific">Blastococcus aurantiacus</name>
    <dbReference type="NCBI Taxonomy" id="1550231"/>
    <lineage>
        <taxon>Bacteria</taxon>
        <taxon>Bacillati</taxon>
        <taxon>Actinomycetota</taxon>
        <taxon>Actinomycetes</taxon>
        <taxon>Geodermatophilales</taxon>
        <taxon>Geodermatophilaceae</taxon>
        <taxon>Blastococcus</taxon>
    </lineage>
</organism>
<dbReference type="OrthoDB" id="5244650at2"/>
<keyword evidence="1" id="KW-1133">Transmembrane helix</keyword>
<dbReference type="RefSeq" id="WP_091766848.1">
    <property type="nucleotide sequence ID" value="NZ_FNBT01000004.1"/>
</dbReference>
<proteinExistence type="predicted"/>
<keyword evidence="1" id="KW-0472">Membrane</keyword>
<keyword evidence="1" id="KW-0812">Transmembrane</keyword>
<evidence type="ECO:0000256" key="1">
    <source>
        <dbReference type="SAM" id="Phobius"/>
    </source>
</evidence>
<evidence type="ECO:0008006" key="4">
    <source>
        <dbReference type="Google" id="ProtNLM"/>
    </source>
</evidence>
<feature type="transmembrane region" description="Helical" evidence="1">
    <location>
        <begin position="21"/>
        <end position="42"/>
    </location>
</feature>
<evidence type="ECO:0000313" key="3">
    <source>
        <dbReference type="Proteomes" id="UP000199406"/>
    </source>
</evidence>
<dbReference type="AlphaFoldDB" id="A0A1G7LWW5"/>
<evidence type="ECO:0000313" key="2">
    <source>
        <dbReference type="EMBL" id="SDF53459.1"/>
    </source>
</evidence>
<keyword evidence="3" id="KW-1185">Reference proteome</keyword>
<reference evidence="3" key="1">
    <citation type="submission" date="2016-10" db="EMBL/GenBank/DDBJ databases">
        <authorList>
            <person name="Varghese N."/>
            <person name="Submissions S."/>
        </authorList>
    </citation>
    <scope>NUCLEOTIDE SEQUENCE [LARGE SCALE GENOMIC DNA]</scope>
    <source>
        <strain evidence="3">DSM 44268</strain>
    </source>
</reference>
<dbReference type="Pfam" id="PF14019">
    <property type="entry name" value="DUF4235"/>
    <property type="match status" value="1"/>
</dbReference>
<dbReference type="STRING" id="1550231.SAMN05660662_2535"/>
<sequence length="100" mass="10559">MSKRNKGEAKKNKGAKLAYRPIGLVSGLIAGSLSGIVFKQIWKVVAKEEEAPSALQSEYRMREVVLAAAIQGAIFAATKAAVDRAGAQGFKQVTGAWPGD</sequence>
<gene>
    <name evidence="2" type="ORF">SAMN05660662_2535</name>
</gene>
<dbReference type="Proteomes" id="UP000199406">
    <property type="component" value="Unassembled WGS sequence"/>
</dbReference>
<dbReference type="InterPro" id="IPR025329">
    <property type="entry name" value="DUF4235"/>
</dbReference>
<dbReference type="EMBL" id="FNBT01000004">
    <property type="protein sequence ID" value="SDF53459.1"/>
    <property type="molecule type" value="Genomic_DNA"/>
</dbReference>
<name>A0A1G7LWW5_9ACTN</name>